<sequence length="362" mass="40206">MKFFQFKSFFVVYVLLNLQTQYLVLGEPQVPCFFIFGDSLSDNGNNNNLVTLAKANYKPYGIDFPQGPTGRFSNGRNLADFIAENLGFASFIPPFARTKNTQGSESLQGVNYASGGAGIRRETGQAMGRVISLDEQLRNHEYTISKIDRLLGRNESATRTYLERCLYVVEMGSNDYLNNYFSSLPYTTSLQFSPREYALALLKQLSSQVKTLYTRGAKKVAVFGVGILGCTPYATATYDTQGSPCVDRINDAIQLFNVGLRSLVQDLNANFTDAKYTFIDTYQISSQGPPVSFTPCCQVKLTGAQCDPYGKVCGNRSETVFWDGVHPTEIAFMALANRSFNAQFPNDTHPFDISQLAQLKLP</sequence>
<evidence type="ECO:0000256" key="4">
    <source>
        <dbReference type="ARBA" id="ARBA00022729"/>
    </source>
</evidence>
<name>A0A6J1FDQ4_CUCMO</name>
<organism evidence="9 10">
    <name type="scientific">Cucurbita moschata</name>
    <name type="common">Winter crookneck squash</name>
    <name type="synonym">Cucurbita pepo var. moschata</name>
    <dbReference type="NCBI Taxonomy" id="3662"/>
    <lineage>
        <taxon>Eukaryota</taxon>
        <taxon>Viridiplantae</taxon>
        <taxon>Streptophyta</taxon>
        <taxon>Embryophyta</taxon>
        <taxon>Tracheophyta</taxon>
        <taxon>Spermatophyta</taxon>
        <taxon>Magnoliopsida</taxon>
        <taxon>eudicotyledons</taxon>
        <taxon>Gunneridae</taxon>
        <taxon>Pentapetalae</taxon>
        <taxon>rosids</taxon>
        <taxon>fabids</taxon>
        <taxon>Cucurbitales</taxon>
        <taxon>Cucurbitaceae</taxon>
        <taxon>Cucurbiteae</taxon>
        <taxon>Cucurbita</taxon>
    </lineage>
</organism>
<evidence type="ECO:0000256" key="6">
    <source>
        <dbReference type="ARBA" id="ARBA00022963"/>
    </source>
</evidence>
<dbReference type="PANTHER" id="PTHR45650">
    <property type="entry name" value="GDSL-LIKE LIPASE/ACYLHYDROLASE-RELATED"/>
    <property type="match status" value="1"/>
</dbReference>
<evidence type="ECO:0000313" key="9">
    <source>
        <dbReference type="Proteomes" id="UP000504609"/>
    </source>
</evidence>
<dbReference type="InterPro" id="IPR035669">
    <property type="entry name" value="SGNH_plant_lipase-like"/>
</dbReference>
<dbReference type="Gene3D" id="3.40.50.1110">
    <property type="entry name" value="SGNH hydrolase"/>
    <property type="match status" value="1"/>
</dbReference>
<dbReference type="SUPFAM" id="SSF52266">
    <property type="entry name" value="SGNH hydrolase"/>
    <property type="match status" value="1"/>
</dbReference>
<keyword evidence="3" id="KW-0964">Secreted</keyword>
<feature type="signal peptide" evidence="8">
    <location>
        <begin position="1"/>
        <end position="26"/>
    </location>
</feature>
<dbReference type="Proteomes" id="UP000504609">
    <property type="component" value="Unplaced"/>
</dbReference>
<dbReference type="PANTHER" id="PTHR45650:SF3">
    <property type="entry name" value="OS01G0748500 PROTEIN"/>
    <property type="match status" value="1"/>
</dbReference>
<dbReference type="CDD" id="cd01837">
    <property type="entry name" value="SGNH_plant_lipase_like"/>
    <property type="match status" value="1"/>
</dbReference>
<dbReference type="GO" id="GO:0005576">
    <property type="term" value="C:extracellular region"/>
    <property type="evidence" value="ECO:0007669"/>
    <property type="project" value="UniProtKB-SubCell"/>
</dbReference>
<keyword evidence="7" id="KW-0443">Lipid metabolism</keyword>
<dbReference type="RefSeq" id="XP_022938314.1">
    <property type="nucleotide sequence ID" value="XM_023082546.1"/>
</dbReference>
<reference evidence="10" key="1">
    <citation type="submission" date="2025-08" db="UniProtKB">
        <authorList>
            <consortium name="RefSeq"/>
        </authorList>
    </citation>
    <scope>IDENTIFICATION</scope>
    <source>
        <tissue evidence="10">Young leaves</tissue>
    </source>
</reference>
<gene>
    <name evidence="10" type="primary">LOC111444450</name>
</gene>
<dbReference type="GO" id="GO:0016788">
    <property type="term" value="F:hydrolase activity, acting on ester bonds"/>
    <property type="evidence" value="ECO:0007669"/>
    <property type="project" value="InterPro"/>
</dbReference>
<comment type="similarity">
    <text evidence="2">Belongs to the 'GDSL' lipolytic enzyme family.</text>
</comment>
<keyword evidence="9" id="KW-1185">Reference proteome</keyword>
<feature type="chain" id="PRO_5026945729" evidence="8">
    <location>
        <begin position="27"/>
        <end position="362"/>
    </location>
</feature>
<evidence type="ECO:0000256" key="3">
    <source>
        <dbReference type="ARBA" id="ARBA00022525"/>
    </source>
</evidence>
<protein>
    <submittedName>
        <fullName evidence="10">GDSL esterase/lipase At1g29670-like</fullName>
    </submittedName>
</protein>
<evidence type="ECO:0000256" key="2">
    <source>
        <dbReference type="ARBA" id="ARBA00008668"/>
    </source>
</evidence>
<evidence type="ECO:0000256" key="5">
    <source>
        <dbReference type="ARBA" id="ARBA00022801"/>
    </source>
</evidence>
<dbReference type="InterPro" id="IPR051238">
    <property type="entry name" value="GDSL_esterase/lipase"/>
</dbReference>
<dbReference type="InterPro" id="IPR036514">
    <property type="entry name" value="SGNH_hydro_sf"/>
</dbReference>
<proteinExistence type="inferred from homology"/>
<dbReference type="InterPro" id="IPR001087">
    <property type="entry name" value="GDSL"/>
</dbReference>
<evidence type="ECO:0000313" key="10">
    <source>
        <dbReference type="RefSeq" id="XP_022938314.1"/>
    </source>
</evidence>
<dbReference type="GeneID" id="111444450"/>
<comment type="subcellular location">
    <subcellularLocation>
        <location evidence="1">Secreted</location>
    </subcellularLocation>
</comment>
<keyword evidence="6" id="KW-0442">Lipid degradation</keyword>
<evidence type="ECO:0000256" key="1">
    <source>
        <dbReference type="ARBA" id="ARBA00004613"/>
    </source>
</evidence>
<dbReference type="Pfam" id="PF00657">
    <property type="entry name" value="Lipase_GDSL"/>
    <property type="match status" value="1"/>
</dbReference>
<keyword evidence="5" id="KW-0378">Hydrolase</keyword>
<dbReference type="KEGG" id="cmos:111444450"/>
<dbReference type="AlphaFoldDB" id="A0A6J1FDQ4"/>
<dbReference type="GO" id="GO:0016042">
    <property type="term" value="P:lipid catabolic process"/>
    <property type="evidence" value="ECO:0007669"/>
    <property type="project" value="UniProtKB-KW"/>
</dbReference>
<evidence type="ECO:0000256" key="8">
    <source>
        <dbReference type="SAM" id="SignalP"/>
    </source>
</evidence>
<accession>A0A6J1FDQ4</accession>
<evidence type="ECO:0000256" key="7">
    <source>
        <dbReference type="ARBA" id="ARBA00023098"/>
    </source>
</evidence>
<keyword evidence="4 8" id="KW-0732">Signal</keyword>